<dbReference type="CDD" id="cd00037">
    <property type="entry name" value="CLECT"/>
    <property type="match status" value="1"/>
</dbReference>
<evidence type="ECO:0000313" key="5">
    <source>
        <dbReference type="Proteomes" id="UP000472262"/>
    </source>
</evidence>
<organism evidence="4 5">
    <name type="scientific">Sinocyclocheilus grahami</name>
    <name type="common">Dianchi golden-line fish</name>
    <name type="synonym">Barbus grahami</name>
    <dbReference type="NCBI Taxonomy" id="75366"/>
    <lineage>
        <taxon>Eukaryota</taxon>
        <taxon>Metazoa</taxon>
        <taxon>Chordata</taxon>
        <taxon>Craniata</taxon>
        <taxon>Vertebrata</taxon>
        <taxon>Euteleostomi</taxon>
        <taxon>Actinopterygii</taxon>
        <taxon>Neopterygii</taxon>
        <taxon>Teleostei</taxon>
        <taxon>Ostariophysi</taxon>
        <taxon>Cypriniformes</taxon>
        <taxon>Cyprinidae</taxon>
        <taxon>Cyprininae</taxon>
        <taxon>Sinocyclocheilus</taxon>
    </lineage>
</organism>
<dbReference type="SMART" id="SM00034">
    <property type="entry name" value="CLECT"/>
    <property type="match status" value="1"/>
</dbReference>
<feature type="signal peptide" evidence="2">
    <location>
        <begin position="1"/>
        <end position="19"/>
    </location>
</feature>
<dbReference type="InterPro" id="IPR016187">
    <property type="entry name" value="CTDL_fold"/>
</dbReference>
<dbReference type="InterPro" id="IPR016186">
    <property type="entry name" value="C-type_lectin-like/link_sf"/>
</dbReference>
<sequence length="192" mass="22031">QVKSGSIGVLLMTLLFGSGNILMERGFVAGRTNATARCSMPKPCSVHGFTDWYKVGSVCVKYFNRALNFTEAEFSCRTKAPGAHLVSVHNKKHNDYLLCIVKKFNPKNLRIWLGAFEFFKSGTFFWLDGSYWDFQIWTRGEPNHMYTGTEECVEMNWKEIGRWNDDSCHIKKNYICAFKLNAILKPGSEEME</sequence>
<dbReference type="OMA" id="IEECAEM"/>
<dbReference type="SUPFAM" id="SSF56436">
    <property type="entry name" value="C-type lectin-like"/>
    <property type="match status" value="1"/>
</dbReference>
<dbReference type="InterPro" id="IPR001304">
    <property type="entry name" value="C-type_lectin-like"/>
</dbReference>
<accession>A0A672QHI9</accession>
<evidence type="ECO:0000313" key="4">
    <source>
        <dbReference type="Ensembl" id="ENSSGRP00000075443.1"/>
    </source>
</evidence>
<dbReference type="AlphaFoldDB" id="A0A672QHI9"/>
<evidence type="ECO:0000256" key="1">
    <source>
        <dbReference type="ARBA" id="ARBA00023157"/>
    </source>
</evidence>
<keyword evidence="2" id="KW-0732">Signal</keyword>
<dbReference type="Ensembl" id="ENSSGRT00000080319.1">
    <property type="protein sequence ID" value="ENSSGRP00000075443.1"/>
    <property type="gene ID" value="ENSSGRG00000038263.1"/>
</dbReference>
<name>A0A672QHI9_SINGR</name>
<dbReference type="PANTHER" id="PTHR22803">
    <property type="entry name" value="MANNOSE, PHOSPHOLIPASE, LECTIN RECEPTOR RELATED"/>
    <property type="match status" value="1"/>
</dbReference>
<proteinExistence type="predicted"/>
<dbReference type="Pfam" id="PF00059">
    <property type="entry name" value="Lectin_C"/>
    <property type="match status" value="1"/>
</dbReference>
<reference evidence="4" key="2">
    <citation type="submission" date="2025-09" db="UniProtKB">
        <authorList>
            <consortium name="Ensembl"/>
        </authorList>
    </citation>
    <scope>IDENTIFICATION</scope>
</reference>
<evidence type="ECO:0000256" key="2">
    <source>
        <dbReference type="SAM" id="SignalP"/>
    </source>
</evidence>
<protein>
    <submittedName>
        <fullName evidence="4">Lectin-like</fullName>
    </submittedName>
</protein>
<dbReference type="Proteomes" id="UP000472262">
    <property type="component" value="Unassembled WGS sequence"/>
</dbReference>
<dbReference type="FunCoup" id="A0A672QHI9">
    <property type="interactions" value="9"/>
</dbReference>
<keyword evidence="5" id="KW-1185">Reference proteome</keyword>
<gene>
    <name evidence="4" type="primary">LOC107552200</name>
</gene>
<feature type="domain" description="C-type lectin" evidence="3">
    <location>
        <begin position="55"/>
        <end position="177"/>
    </location>
</feature>
<dbReference type="InterPro" id="IPR050111">
    <property type="entry name" value="C-type_lectin/snaclec_domain"/>
</dbReference>
<evidence type="ECO:0000259" key="3">
    <source>
        <dbReference type="PROSITE" id="PS50041"/>
    </source>
</evidence>
<dbReference type="Gene3D" id="3.10.100.10">
    <property type="entry name" value="Mannose-Binding Protein A, subunit A"/>
    <property type="match status" value="1"/>
</dbReference>
<dbReference type="InterPro" id="IPR018378">
    <property type="entry name" value="C-type_lectin_CS"/>
</dbReference>
<dbReference type="PROSITE" id="PS50041">
    <property type="entry name" value="C_TYPE_LECTIN_2"/>
    <property type="match status" value="1"/>
</dbReference>
<keyword evidence="1" id="KW-1015">Disulfide bond</keyword>
<dbReference type="InParanoid" id="A0A672QHI9"/>
<dbReference type="PROSITE" id="PS00615">
    <property type="entry name" value="C_TYPE_LECTIN_1"/>
    <property type="match status" value="1"/>
</dbReference>
<reference evidence="4" key="1">
    <citation type="submission" date="2025-08" db="UniProtKB">
        <authorList>
            <consortium name="Ensembl"/>
        </authorList>
    </citation>
    <scope>IDENTIFICATION</scope>
</reference>
<feature type="chain" id="PRO_5025399075" evidence="2">
    <location>
        <begin position="20"/>
        <end position="192"/>
    </location>
</feature>